<dbReference type="RefSeq" id="WP_377065475.1">
    <property type="nucleotide sequence ID" value="NZ_JBHSJJ010000007.1"/>
</dbReference>
<dbReference type="EMBL" id="JBHSJJ010000007">
    <property type="protein sequence ID" value="MFC4872896.1"/>
    <property type="molecule type" value="Genomic_DNA"/>
</dbReference>
<evidence type="ECO:0000313" key="1">
    <source>
        <dbReference type="EMBL" id="MFC4872896.1"/>
    </source>
</evidence>
<dbReference type="PANTHER" id="PTHR39662">
    <property type="entry name" value="DUF354 DOMAIN-CONTAINING PROTEIN-RELATED"/>
    <property type="match status" value="1"/>
</dbReference>
<dbReference type="InterPro" id="IPR007152">
    <property type="entry name" value="DUF354"/>
</dbReference>
<name>A0ABV9T2I1_9BACT</name>
<dbReference type="PANTHER" id="PTHR39662:SF1">
    <property type="entry name" value="DUF354 DOMAIN-CONTAINING PROTEIN"/>
    <property type="match status" value="1"/>
</dbReference>
<sequence>MRIIIDINHPAHVHYFRNFSKIMSQNGHNIFFVSRNKEMAHRLLELYGFAYEDRGKGKSGKIGKILYLIYADFKLFQIARRIKPDLFLNFLHPYPSQVARLLGKPSLVFSDTEHAHLHHKLTVPFATKIFTPSCYRISLGDKQVRFNSYMELAYLHPRYFKPDPQIFSLLGIGENEKFVLIRFVSWEAAHDFGHAGMSLQNKIKAVRSMEPYARVFITSEGKLPEDLEPYRINIPFDRMHDALYYSCLLFGESATMASEAAVLGTPAIFIDNDGRGYTDEQEEKYGLVHNFSESEKDQVAAISKAISILSDPESTEEYRRKREMLLSSCIDTTRFMVKEVMDSQVLTANSNNVFNMTQ</sequence>
<dbReference type="Proteomes" id="UP001595818">
    <property type="component" value="Unassembled WGS sequence"/>
</dbReference>
<protein>
    <submittedName>
        <fullName evidence="1">DUF354 domain-containing protein</fullName>
    </submittedName>
</protein>
<dbReference type="Gene3D" id="3.40.50.2000">
    <property type="entry name" value="Glycogen Phosphorylase B"/>
    <property type="match status" value="1"/>
</dbReference>
<dbReference type="SUPFAM" id="SSF53756">
    <property type="entry name" value="UDP-Glycosyltransferase/glycogen phosphorylase"/>
    <property type="match status" value="1"/>
</dbReference>
<evidence type="ECO:0000313" key="2">
    <source>
        <dbReference type="Proteomes" id="UP001595818"/>
    </source>
</evidence>
<comment type="caution">
    <text evidence="1">The sequence shown here is derived from an EMBL/GenBank/DDBJ whole genome shotgun (WGS) entry which is preliminary data.</text>
</comment>
<proteinExistence type="predicted"/>
<keyword evidence="2" id="KW-1185">Reference proteome</keyword>
<dbReference type="Pfam" id="PF04007">
    <property type="entry name" value="DUF354"/>
    <property type="match status" value="1"/>
</dbReference>
<dbReference type="PIRSF" id="PIRSF005357">
    <property type="entry name" value="UCP005357"/>
    <property type="match status" value="1"/>
</dbReference>
<organism evidence="1 2">
    <name type="scientific">Negadavirga shengliensis</name>
    <dbReference type="NCBI Taxonomy" id="1389218"/>
    <lineage>
        <taxon>Bacteria</taxon>
        <taxon>Pseudomonadati</taxon>
        <taxon>Bacteroidota</taxon>
        <taxon>Cytophagia</taxon>
        <taxon>Cytophagales</taxon>
        <taxon>Cyclobacteriaceae</taxon>
        <taxon>Negadavirga</taxon>
    </lineage>
</organism>
<accession>A0ABV9T2I1</accession>
<reference evidence="2" key="1">
    <citation type="journal article" date="2019" name="Int. J. Syst. Evol. Microbiol.">
        <title>The Global Catalogue of Microorganisms (GCM) 10K type strain sequencing project: providing services to taxonomists for standard genome sequencing and annotation.</title>
        <authorList>
            <consortium name="The Broad Institute Genomics Platform"/>
            <consortium name="The Broad Institute Genome Sequencing Center for Infectious Disease"/>
            <person name="Wu L."/>
            <person name="Ma J."/>
        </authorList>
    </citation>
    <scope>NUCLEOTIDE SEQUENCE [LARGE SCALE GENOMIC DNA]</scope>
    <source>
        <strain evidence="2">CGMCC 4.7466</strain>
    </source>
</reference>
<gene>
    <name evidence="1" type="ORF">ACFPFU_14460</name>
</gene>